<name>A0ACC2UE78_9FUNG</name>
<accession>A0ACC2UE78</accession>
<keyword evidence="2" id="KW-1185">Reference proteome</keyword>
<dbReference type="EMBL" id="QTSX02000767">
    <property type="protein sequence ID" value="KAJ9085360.1"/>
    <property type="molecule type" value="Genomic_DNA"/>
</dbReference>
<evidence type="ECO:0000313" key="1">
    <source>
        <dbReference type="EMBL" id="KAJ9085360.1"/>
    </source>
</evidence>
<comment type="caution">
    <text evidence="1">The sequence shown here is derived from an EMBL/GenBank/DDBJ whole genome shotgun (WGS) entry which is preliminary data.</text>
</comment>
<reference evidence="1" key="1">
    <citation type="submission" date="2022-04" db="EMBL/GenBank/DDBJ databases">
        <title>Genome of the entomopathogenic fungus Entomophthora muscae.</title>
        <authorList>
            <person name="Elya C."/>
            <person name="Lovett B.R."/>
            <person name="Lee E."/>
            <person name="Macias A.M."/>
            <person name="Hajek A.E."/>
            <person name="De Bivort B.L."/>
            <person name="Kasson M.T."/>
            <person name="De Fine Licht H.H."/>
            <person name="Stajich J.E."/>
        </authorList>
    </citation>
    <scope>NUCLEOTIDE SEQUENCE</scope>
    <source>
        <strain evidence="1">Berkeley</strain>
    </source>
</reference>
<sequence>MRSLEEGQIIFVPTVDSRTTFWLSVPFPSNQTLLLSTNLNSLMSKDSSISMTVLVTVHGPLGKVKVLSLLDTSADANFIKKELSDTLGLPLYGSLDVKVENSTYTDASSITQPVTFNLEGSPFHIKCNSTPNLSYPFILGFPWLKECFLNFDHINNRVTFTCNIALCSAPLNTYLSLSSPACFQLTLLAVSPNESMMCTNSDGIPLFYSNFKDCFSKSE</sequence>
<dbReference type="Proteomes" id="UP001165960">
    <property type="component" value="Unassembled WGS sequence"/>
</dbReference>
<organism evidence="1 2">
    <name type="scientific">Entomophthora muscae</name>
    <dbReference type="NCBI Taxonomy" id="34485"/>
    <lineage>
        <taxon>Eukaryota</taxon>
        <taxon>Fungi</taxon>
        <taxon>Fungi incertae sedis</taxon>
        <taxon>Zoopagomycota</taxon>
        <taxon>Entomophthoromycotina</taxon>
        <taxon>Entomophthoromycetes</taxon>
        <taxon>Entomophthorales</taxon>
        <taxon>Entomophthoraceae</taxon>
        <taxon>Entomophthora</taxon>
    </lineage>
</organism>
<proteinExistence type="predicted"/>
<protein>
    <submittedName>
        <fullName evidence="1">Uncharacterized protein</fullName>
    </submittedName>
</protein>
<gene>
    <name evidence="1" type="ORF">DSO57_1014779</name>
</gene>
<evidence type="ECO:0000313" key="2">
    <source>
        <dbReference type="Proteomes" id="UP001165960"/>
    </source>
</evidence>